<dbReference type="PANTHER" id="PTHR48090:SF3">
    <property type="entry name" value="UNDECAPRENYL-PHOSPHATE 4-DEOXY-4-FORMAMIDO-L-ARABINOSE TRANSFERASE"/>
    <property type="match status" value="1"/>
</dbReference>
<dbReference type="PANTHER" id="PTHR48090">
    <property type="entry name" value="UNDECAPRENYL-PHOSPHATE 4-DEOXY-4-FORMAMIDO-L-ARABINOSE TRANSFERASE-RELATED"/>
    <property type="match status" value="1"/>
</dbReference>
<evidence type="ECO:0000256" key="6">
    <source>
        <dbReference type="ARBA" id="ARBA00022989"/>
    </source>
</evidence>
<dbReference type="GO" id="GO:0009103">
    <property type="term" value="P:lipopolysaccharide biosynthetic process"/>
    <property type="evidence" value="ECO:0007669"/>
    <property type="project" value="UniProtKB-KW"/>
</dbReference>
<dbReference type="GO" id="GO:0005886">
    <property type="term" value="C:plasma membrane"/>
    <property type="evidence" value="ECO:0007669"/>
    <property type="project" value="TreeGrafter"/>
</dbReference>
<dbReference type="CDD" id="cd04187">
    <property type="entry name" value="DPM1_like_bac"/>
    <property type="match status" value="1"/>
</dbReference>
<feature type="domain" description="Glycosyltransferase 2-like" evidence="9">
    <location>
        <begin position="4"/>
        <end position="151"/>
    </location>
</feature>
<evidence type="ECO:0000256" key="1">
    <source>
        <dbReference type="ARBA" id="ARBA00022475"/>
    </source>
</evidence>
<protein>
    <submittedName>
        <fullName evidence="10">Glycosyltransferase family 2 protein</fullName>
    </submittedName>
</protein>
<reference evidence="10" key="1">
    <citation type="submission" date="2020-10" db="EMBL/GenBank/DDBJ databases">
        <authorList>
            <person name="Gilroy R."/>
        </authorList>
    </citation>
    <scope>NUCLEOTIDE SEQUENCE</scope>
    <source>
        <strain evidence="10">ChiSjej1B19-3389</strain>
    </source>
</reference>
<keyword evidence="6 8" id="KW-1133">Transmembrane helix</keyword>
<dbReference type="InterPro" id="IPR029044">
    <property type="entry name" value="Nucleotide-diphossugar_trans"/>
</dbReference>
<dbReference type="InterPro" id="IPR001173">
    <property type="entry name" value="Glyco_trans_2-like"/>
</dbReference>
<dbReference type="InterPro" id="IPR050256">
    <property type="entry name" value="Glycosyltransferase_2"/>
</dbReference>
<evidence type="ECO:0000256" key="8">
    <source>
        <dbReference type="SAM" id="Phobius"/>
    </source>
</evidence>
<keyword evidence="1" id="KW-1003">Cell membrane</keyword>
<feature type="transmembrane region" description="Helical" evidence="8">
    <location>
        <begin position="228"/>
        <end position="249"/>
    </location>
</feature>
<dbReference type="AlphaFoldDB" id="A0A9D0ZKC5"/>
<name>A0A9D0ZKC5_9FIRM</name>
<dbReference type="Gene3D" id="3.90.550.10">
    <property type="entry name" value="Spore Coat Polysaccharide Biosynthesis Protein SpsA, Chain A"/>
    <property type="match status" value="1"/>
</dbReference>
<organism evidence="10 11">
    <name type="scientific">Candidatus Scatavimonas merdigallinarum</name>
    <dbReference type="NCBI Taxonomy" id="2840914"/>
    <lineage>
        <taxon>Bacteria</taxon>
        <taxon>Bacillati</taxon>
        <taxon>Bacillota</taxon>
        <taxon>Clostridia</taxon>
        <taxon>Eubacteriales</taxon>
        <taxon>Oscillospiraceae</taxon>
        <taxon>Oscillospiraceae incertae sedis</taxon>
        <taxon>Candidatus Scatavimonas</taxon>
    </lineage>
</organism>
<evidence type="ECO:0000256" key="4">
    <source>
        <dbReference type="ARBA" id="ARBA00022692"/>
    </source>
</evidence>
<dbReference type="GO" id="GO:0099621">
    <property type="term" value="F:undecaprenyl-phosphate 4-deoxy-4-formamido-L-arabinose transferase activity"/>
    <property type="evidence" value="ECO:0007669"/>
    <property type="project" value="TreeGrafter"/>
</dbReference>
<keyword evidence="7 8" id="KW-0472">Membrane</keyword>
<gene>
    <name evidence="10" type="ORF">IAD32_07005</name>
</gene>
<reference evidence="10" key="2">
    <citation type="journal article" date="2021" name="PeerJ">
        <title>Extensive microbial diversity within the chicken gut microbiome revealed by metagenomics and culture.</title>
        <authorList>
            <person name="Gilroy R."/>
            <person name="Ravi A."/>
            <person name="Getino M."/>
            <person name="Pursley I."/>
            <person name="Horton D.L."/>
            <person name="Alikhan N.F."/>
            <person name="Baker D."/>
            <person name="Gharbi K."/>
            <person name="Hall N."/>
            <person name="Watson M."/>
            <person name="Adriaenssens E.M."/>
            <person name="Foster-Nyarko E."/>
            <person name="Jarju S."/>
            <person name="Secka A."/>
            <person name="Antonio M."/>
            <person name="Oren A."/>
            <person name="Chaudhuri R.R."/>
            <person name="La Ragione R."/>
            <person name="Hildebrand F."/>
            <person name="Pallen M.J."/>
        </authorList>
    </citation>
    <scope>NUCLEOTIDE SEQUENCE</scope>
    <source>
        <strain evidence="10">ChiSjej1B19-3389</strain>
    </source>
</reference>
<keyword evidence="4 8" id="KW-0812">Transmembrane</keyword>
<dbReference type="Proteomes" id="UP000886787">
    <property type="component" value="Unassembled WGS sequence"/>
</dbReference>
<keyword evidence="2" id="KW-0328">Glycosyltransferase</keyword>
<keyword evidence="5" id="KW-0448">Lipopolysaccharide biosynthesis</keyword>
<feature type="transmembrane region" description="Helical" evidence="8">
    <location>
        <begin position="261"/>
        <end position="282"/>
    </location>
</feature>
<proteinExistence type="predicted"/>
<dbReference type="EMBL" id="DVFW01000031">
    <property type="protein sequence ID" value="HIQ81016.1"/>
    <property type="molecule type" value="Genomic_DNA"/>
</dbReference>
<evidence type="ECO:0000313" key="11">
    <source>
        <dbReference type="Proteomes" id="UP000886787"/>
    </source>
</evidence>
<evidence type="ECO:0000256" key="7">
    <source>
        <dbReference type="ARBA" id="ARBA00023136"/>
    </source>
</evidence>
<keyword evidence="3" id="KW-0808">Transferase</keyword>
<evidence type="ECO:0000256" key="2">
    <source>
        <dbReference type="ARBA" id="ARBA00022676"/>
    </source>
</evidence>
<dbReference type="Pfam" id="PF00535">
    <property type="entry name" value="Glycos_transf_2"/>
    <property type="match status" value="1"/>
</dbReference>
<comment type="caution">
    <text evidence="10">The sequence shown here is derived from an EMBL/GenBank/DDBJ whole genome shotgun (WGS) entry which is preliminary data.</text>
</comment>
<accession>A0A9D0ZKC5</accession>
<dbReference type="SUPFAM" id="SSF53448">
    <property type="entry name" value="Nucleotide-diphospho-sugar transferases"/>
    <property type="match status" value="1"/>
</dbReference>
<evidence type="ECO:0000313" key="10">
    <source>
        <dbReference type="EMBL" id="HIQ81016.1"/>
    </source>
</evidence>
<sequence>MIISIAIPCYNSSKTLRQVVNEIKSVIQTRENTDYQIILVNDTSPDNTFEVITQLCSEDNKIIGVDLSKNYGQASAQMAAIGYIKGDVAVFMDDDGQHPPAELFKLVDKISDGFDVVYAQFSSKKHSLFKRATSRINSKILEFTNRKPKGIQLSSYFALSKFAVQALKNYKSPFPSLGGYLLQVTGRIANVQVEHRARICGRSNYSFKKLLKLWLQGFTNFSIAPLRFASIVGSLCAAVGIIAGIVLVVRKLIFPNIAVGYTSIVSVLLFIGGLIMLMLGILGEYLGRIYILLSNMPQYEVRNALNYTEMNEDIDES</sequence>
<evidence type="ECO:0000256" key="5">
    <source>
        <dbReference type="ARBA" id="ARBA00022985"/>
    </source>
</evidence>
<evidence type="ECO:0000256" key="3">
    <source>
        <dbReference type="ARBA" id="ARBA00022679"/>
    </source>
</evidence>
<evidence type="ECO:0000259" key="9">
    <source>
        <dbReference type="Pfam" id="PF00535"/>
    </source>
</evidence>